<organism evidence="12 13">
    <name type="scientific">Marisediminitalea aggregata</name>
    <dbReference type="NCBI Taxonomy" id="634436"/>
    <lineage>
        <taxon>Bacteria</taxon>
        <taxon>Pseudomonadati</taxon>
        <taxon>Pseudomonadota</taxon>
        <taxon>Gammaproteobacteria</taxon>
        <taxon>Alteromonadales</taxon>
        <taxon>Alteromonadaceae</taxon>
        <taxon>Marisediminitalea</taxon>
    </lineage>
</organism>
<evidence type="ECO:0000256" key="5">
    <source>
        <dbReference type="ARBA" id="ARBA00023015"/>
    </source>
</evidence>
<name>A0A1M5NYU7_9ALTE</name>
<dbReference type="GO" id="GO:0005829">
    <property type="term" value="C:cytosol"/>
    <property type="evidence" value="ECO:0007669"/>
    <property type="project" value="TreeGrafter"/>
</dbReference>
<dbReference type="Pfam" id="PF00072">
    <property type="entry name" value="Response_reg"/>
    <property type="match status" value="1"/>
</dbReference>
<dbReference type="InterPro" id="IPR001789">
    <property type="entry name" value="Sig_transdc_resp-reg_receiver"/>
</dbReference>
<dbReference type="CDD" id="cd00383">
    <property type="entry name" value="trans_reg_C"/>
    <property type="match status" value="1"/>
</dbReference>
<dbReference type="InterPro" id="IPR011006">
    <property type="entry name" value="CheY-like_superfamily"/>
</dbReference>
<feature type="domain" description="Response regulatory" evidence="10">
    <location>
        <begin position="39"/>
        <end position="153"/>
    </location>
</feature>
<dbReference type="AlphaFoldDB" id="A0A1M5NYU7"/>
<evidence type="ECO:0000259" key="10">
    <source>
        <dbReference type="PROSITE" id="PS50110"/>
    </source>
</evidence>
<evidence type="ECO:0000256" key="2">
    <source>
        <dbReference type="ARBA" id="ARBA00022490"/>
    </source>
</evidence>
<dbReference type="InterPro" id="IPR016032">
    <property type="entry name" value="Sig_transdc_resp-reg_C-effctor"/>
</dbReference>
<evidence type="ECO:0000256" key="6">
    <source>
        <dbReference type="ARBA" id="ARBA00023125"/>
    </source>
</evidence>
<protein>
    <submittedName>
        <fullName evidence="12">Two-component system, OmpR family, response regulator CpxR</fullName>
    </submittedName>
</protein>
<feature type="domain" description="OmpR/PhoB-type" evidence="11">
    <location>
        <begin position="165"/>
        <end position="263"/>
    </location>
</feature>
<reference evidence="13" key="1">
    <citation type="submission" date="2016-11" db="EMBL/GenBank/DDBJ databases">
        <authorList>
            <person name="Varghese N."/>
            <person name="Submissions S."/>
        </authorList>
    </citation>
    <scope>NUCLEOTIDE SEQUENCE [LARGE SCALE GENOMIC DNA]</scope>
    <source>
        <strain evidence="13">CGMCC 1.8995</strain>
    </source>
</reference>
<keyword evidence="7" id="KW-0804">Transcription</keyword>
<accession>A0A1M5NYU7</accession>
<dbReference type="InterPro" id="IPR058124">
    <property type="entry name" value="CpxR-like_REC"/>
</dbReference>
<dbReference type="Gene3D" id="3.40.50.2300">
    <property type="match status" value="1"/>
</dbReference>
<dbReference type="InterPro" id="IPR039420">
    <property type="entry name" value="WalR-like"/>
</dbReference>
<dbReference type="EMBL" id="FQWD01000005">
    <property type="protein sequence ID" value="SHG94153.1"/>
    <property type="molecule type" value="Genomic_DNA"/>
</dbReference>
<feature type="modified residue" description="4-aspartylphosphate" evidence="8">
    <location>
        <position position="89"/>
    </location>
</feature>
<evidence type="ECO:0000256" key="8">
    <source>
        <dbReference type="PROSITE-ProRule" id="PRU00169"/>
    </source>
</evidence>
<keyword evidence="2" id="KW-0963">Cytoplasm</keyword>
<feature type="DNA-binding region" description="OmpR/PhoB-type" evidence="9">
    <location>
        <begin position="165"/>
        <end position="263"/>
    </location>
</feature>
<keyword evidence="3 8" id="KW-0597">Phosphoprotein</keyword>
<dbReference type="InterPro" id="IPR036388">
    <property type="entry name" value="WH-like_DNA-bd_sf"/>
</dbReference>
<sequence>MTTMKARAISTVNVINHVWQKKEIDVSNMSKPSFTAYQSILLIDDDDELSDMLKSYLETMGYEVTLAPDGEAGLKLATGIGNFDLILLDVMMPKMDGFDVLKKLRQTHLTPVLMLTAKGDDYDRILGLELGADDYLPKPFNHRELVARIKAIFRRLDLGSQVKQQQDLVINGIELSVSKQEASVKGVPLTLTGTEFSILRLLMVNAGELVSKEDISQQVLGRKLMAFDRSIDMHVSNLRKKISACCNDEKIKTIRGSGYLLRQQS</sequence>
<dbReference type="PANTHER" id="PTHR48111:SF39">
    <property type="entry name" value="TRANSCRIPTIONAL REGULATORY PROTEIN CPXR"/>
    <property type="match status" value="1"/>
</dbReference>
<evidence type="ECO:0000256" key="1">
    <source>
        <dbReference type="ARBA" id="ARBA00004496"/>
    </source>
</evidence>
<evidence type="ECO:0000313" key="12">
    <source>
        <dbReference type="EMBL" id="SHG94153.1"/>
    </source>
</evidence>
<dbReference type="GO" id="GO:0000156">
    <property type="term" value="F:phosphorelay response regulator activity"/>
    <property type="evidence" value="ECO:0007669"/>
    <property type="project" value="TreeGrafter"/>
</dbReference>
<evidence type="ECO:0000256" key="3">
    <source>
        <dbReference type="ARBA" id="ARBA00022553"/>
    </source>
</evidence>
<dbReference type="Gene3D" id="1.10.10.10">
    <property type="entry name" value="Winged helix-like DNA-binding domain superfamily/Winged helix DNA-binding domain"/>
    <property type="match status" value="1"/>
</dbReference>
<dbReference type="Pfam" id="PF00486">
    <property type="entry name" value="Trans_reg_C"/>
    <property type="match status" value="1"/>
</dbReference>
<dbReference type="SUPFAM" id="SSF46894">
    <property type="entry name" value="C-terminal effector domain of the bipartite response regulators"/>
    <property type="match status" value="1"/>
</dbReference>
<dbReference type="PROSITE" id="PS50110">
    <property type="entry name" value="RESPONSE_REGULATORY"/>
    <property type="match status" value="1"/>
</dbReference>
<keyword evidence="4" id="KW-0902">Two-component regulatory system</keyword>
<dbReference type="CDD" id="cd17623">
    <property type="entry name" value="REC_OmpR_CpxR"/>
    <property type="match status" value="1"/>
</dbReference>
<keyword evidence="13" id="KW-1185">Reference proteome</keyword>
<evidence type="ECO:0000313" key="13">
    <source>
        <dbReference type="Proteomes" id="UP000184520"/>
    </source>
</evidence>
<dbReference type="SMART" id="SM00448">
    <property type="entry name" value="REC"/>
    <property type="match status" value="1"/>
</dbReference>
<proteinExistence type="predicted"/>
<dbReference type="GO" id="GO:0000976">
    <property type="term" value="F:transcription cis-regulatory region binding"/>
    <property type="evidence" value="ECO:0007669"/>
    <property type="project" value="TreeGrafter"/>
</dbReference>
<evidence type="ECO:0000256" key="4">
    <source>
        <dbReference type="ARBA" id="ARBA00023012"/>
    </source>
</evidence>
<dbReference type="GO" id="GO:0032993">
    <property type="term" value="C:protein-DNA complex"/>
    <property type="evidence" value="ECO:0007669"/>
    <property type="project" value="TreeGrafter"/>
</dbReference>
<gene>
    <name evidence="12" type="ORF">SAMN05216361_3389</name>
</gene>
<dbReference type="GO" id="GO:0006355">
    <property type="term" value="P:regulation of DNA-templated transcription"/>
    <property type="evidence" value="ECO:0007669"/>
    <property type="project" value="InterPro"/>
</dbReference>
<keyword evidence="6 9" id="KW-0238">DNA-binding</keyword>
<keyword evidence="5" id="KW-0805">Transcription regulation</keyword>
<dbReference type="FunFam" id="3.40.50.2300:FF:000001">
    <property type="entry name" value="DNA-binding response regulator PhoB"/>
    <property type="match status" value="1"/>
</dbReference>
<dbReference type="InterPro" id="IPR001867">
    <property type="entry name" value="OmpR/PhoB-type_DNA-bd"/>
</dbReference>
<dbReference type="PANTHER" id="PTHR48111">
    <property type="entry name" value="REGULATOR OF RPOS"/>
    <property type="match status" value="1"/>
</dbReference>
<evidence type="ECO:0000256" key="9">
    <source>
        <dbReference type="PROSITE-ProRule" id="PRU01091"/>
    </source>
</evidence>
<comment type="subcellular location">
    <subcellularLocation>
        <location evidence="1">Cytoplasm</location>
    </subcellularLocation>
</comment>
<dbReference type="Gene3D" id="6.10.250.690">
    <property type="match status" value="1"/>
</dbReference>
<dbReference type="PROSITE" id="PS51755">
    <property type="entry name" value="OMPR_PHOB"/>
    <property type="match status" value="1"/>
</dbReference>
<dbReference type="STRING" id="634436.SAMN05216361_3389"/>
<evidence type="ECO:0000256" key="7">
    <source>
        <dbReference type="ARBA" id="ARBA00023163"/>
    </source>
</evidence>
<dbReference type="SMART" id="SM00862">
    <property type="entry name" value="Trans_reg_C"/>
    <property type="match status" value="1"/>
</dbReference>
<evidence type="ECO:0000259" key="11">
    <source>
        <dbReference type="PROSITE" id="PS51755"/>
    </source>
</evidence>
<dbReference type="Proteomes" id="UP000184520">
    <property type="component" value="Unassembled WGS sequence"/>
</dbReference>
<dbReference type="SUPFAM" id="SSF52172">
    <property type="entry name" value="CheY-like"/>
    <property type="match status" value="1"/>
</dbReference>